<evidence type="ECO:0000259" key="19">
    <source>
        <dbReference type="Pfam" id="PF00122"/>
    </source>
</evidence>
<keyword evidence="15" id="KW-0406">Ion transport</keyword>
<feature type="transmembrane region" description="Helical" evidence="17">
    <location>
        <begin position="635"/>
        <end position="656"/>
    </location>
</feature>
<evidence type="ECO:0000256" key="8">
    <source>
        <dbReference type="ARBA" id="ARBA00022741"/>
    </source>
</evidence>
<dbReference type="InterPro" id="IPR023214">
    <property type="entry name" value="HAD_sf"/>
</dbReference>
<dbReference type="GO" id="GO:0055070">
    <property type="term" value="P:copper ion homeostasis"/>
    <property type="evidence" value="ECO:0007669"/>
    <property type="project" value="TreeGrafter"/>
</dbReference>
<evidence type="ECO:0000256" key="10">
    <source>
        <dbReference type="ARBA" id="ARBA00022840"/>
    </source>
</evidence>
<sequence length="693" mass="72936">MNAMQEHHHGPSTEPGPKLDPSRPRDPDHDLGHAGGMHHDHGDHVGQFRRLFWLMLVLALPTAYFSEMFASILGYSLPEVGAVAVISPVLGTVIYAWGGRPFLAGAVSELKQRSPGMMLLIAMAITVAFVSSWGASLGVLSHELDFWWELALLVVIMLLGHWIEMRSLAQTSSALDSLAALLPDTAERIDGDQVTQVSPADLQVGDVVMVRPGGRVPADGHVVDGTADVDESMITGESRPVQRSSGDRVVAGTVSTDSALRIEISAVGENTALAGIQLLVSEAQSSSTRAQRLADKAAGWLFWFALVSAALTVAAWLVFGSPESALIRAITVLVIACPHAVGLAIPLVVSISTERAAAAGILIKDRMALEQMRTVSTVIFDKTGTLTRGTPGLRKVLATDDHSEQIVLAWSAAVERDSEHPLARAIVSAADDRGVTVPSATDFQASTAVGVTATVEGHTVSVGGPSMLRAHDQEPLAGSQAWSAQGSIVLHVLIDNEVAGAFELVDEVRPESREAVDALQARGIQVVMITGDAEPVARSVADELHIEQVFAGVKPENKSGHVQELQHGGRLVAMVGDGVNDAPALAQADVGIAIGAGTDVAIASAGVILASDDPRSVLSVIDLSQASYRKMKQNLWWAAGYNLVSVPLAAGVLAPIGFVMPMAVGALLMSLSTVVVALNAQLLRRLDLRVDAR</sequence>
<dbReference type="SUPFAM" id="SSF81653">
    <property type="entry name" value="Calcium ATPase, transduction domain A"/>
    <property type="match status" value="1"/>
</dbReference>
<dbReference type="SFLD" id="SFLDS00003">
    <property type="entry name" value="Haloacid_Dehalogenase"/>
    <property type="match status" value="1"/>
</dbReference>
<keyword evidence="8 17" id="KW-0547">Nucleotide-binding</keyword>
<dbReference type="GO" id="GO:0005524">
    <property type="term" value="F:ATP binding"/>
    <property type="evidence" value="ECO:0007669"/>
    <property type="project" value="UniProtKB-UniRule"/>
</dbReference>
<evidence type="ECO:0000256" key="9">
    <source>
        <dbReference type="ARBA" id="ARBA00022796"/>
    </source>
</evidence>
<evidence type="ECO:0000256" key="7">
    <source>
        <dbReference type="ARBA" id="ARBA00022723"/>
    </source>
</evidence>
<dbReference type="InterPro" id="IPR023298">
    <property type="entry name" value="ATPase_P-typ_TM_dom_sf"/>
</dbReference>
<keyword evidence="4 17" id="KW-1003">Cell membrane</keyword>
<dbReference type="PANTHER" id="PTHR43520:SF5">
    <property type="entry name" value="CATION-TRANSPORTING P-TYPE ATPASE-RELATED"/>
    <property type="match status" value="1"/>
</dbReference>
<dbReference type="NCBIfam" id="TIGR01494">
    <property type="entry name" value="ATPase_P-type"/>
    <property type="match status" value="1"/>
</dbReference>
<keyword evidence="14" id="KW-0186">Copper</keyword>
<keyword evidence="6 17" id="KW-0812">Transmembrane</keyword>
<dbReference type="InterPro" id="IPR008250">
    <property type="entry name" value="ATPase_P-typ_transduc_dom_A_sf"/>
</dbReference>
<keyword evidence="11" id="KW-0460">Magnesium</keyword>
<dbReference type="InterPro" id="IPR018303">
    <property type="entry name" value="ATPase_P-typ_P_site"/>
</dbReference>
<keyword evidence="16 17" id="KW-0472">Membrane</keyword>
<comment type="similarity">
    <text evidence="2 17">Belongs to the cation transport ATPase (P-type) (TC 3.A.3) family. Type IB subfamily.</text>
</comment>
<dbReference type="Pfam" id="PF00122">
    <property type="entry name" value="E1-E2_ATPase"/>
    <property type="match status" value="1"/>
</dbReference>
<dbReference type="InterPro" id="IPR023299">
    <property type="entry name" value="ATPase_P-typ_cyto_dom_N"/>
</dbReference>
<evidence type="ECO:0000256" key="15">
    <source>
        <dbReference type="ARBA" id="ARBA00023065"/>
    </source>
</evidence>
<dbReference type="Gene3D" id="3.40.1110.10">
    <property type="entry name" value="Calcium-transporting ATPase, cytoplasmic domain N"/>
    <property type="match status" value="1"/>
</dbReference>
<dbReference type="GO" id="GO:0005507">
    <property type="term" value="F:copper ion binding"/>
    <property type="evidence" value="ECO:0007669"/>
    <property type="project" value="TreeGrafter"/>
</dbReference>
<dbReference type="Pfam" id="PF00702">
    <property type="entry name" value="Hydrolase"/>
    <property type="match status" value="1"/>
</dbReference>
<gene>
    <name evidence="20" type="ORF">ATL42_2292</name>
</gene>
<dbReference type="GO" id="GO:0043682">
    <property type="term" value="F:P-type divalent copper transporter activity"/>
    <property type="evidence" value="ECO:0007669"/>
    <property type="project" value="TreeGrafter"/>
</dbReference>
<feature type="transmembrane region" description="Helical" evidence="17">
    <location>
        <begin position="297"/>
        <end position="319"/>
    </location>
</feature>
<evidence type="ECO:0000256" key="4">
    <source>
        <dbReference type="ARBA" id="ARBA00022475"/>
    </source>
</evidence>
<evidence type="ECO:0000256" key="6">
    <source>
        <dbReference type="ARBA" id="ARBA00022692"/>
    </source>
</evidence>
<accession>A0A2A9E838</accession>
<evidence type="ECO:0000256" key="2">
    <source>
        <dbReference type="ARBA" id="ARBA00006024"/>
    </source>
</evidence>
<evidence type="ECO:0000256" key="3">
    <source>
        <dbReference type="ARBA" id="ARBA00022448"/>
    </source>
</evidence>
<evidence type="ECO:0000256" key="17">
    <source>
        <dbReference type="RuleBase" id="RU362081"/>
    </source>
</evidence>
<keyword evidence="9" id="KW-0187">Copper transport</keyword>
<feature type="transmembrane region" description="Helical" evidence="17">
    <location>
        <begin position="51"/>
        <end position="74"/>
    </location>
</feature>
<dbReference type="GO" id="GO:0016887">
    <property type="term" value="F:ATP hydrolysis activity"/>
    <property type="evidence" value="ECO:0007669"/>
    <property type="project" value="InterPro"/>
</dbReference>
<dbReference type="AlphaFoldDB" id="A0A2A9E838"/>
<dbReference type="PROSITE" id="PS00154">
    <property type="entry name" value="ATPASE_E1_E2"/>
    <property type="match status" value="1"/>
</dbReference>
<keyword evidence="5" id="KW-0597">Phosphoprotein</keyword>
<dbReference type="NCBIfam" id="TIGR01511">
    <property type="entry name" value="ATPase-IB1_Cu"/>
    <property type="match status" value="1"/>
</dbReference>
<feature type="transmembrane region" description="Helical" evidence="17">
    <location>
        <begin position="146"/>
        <end position="163"/>
    </location>
</feature>
<dbReference type="InterPro" id="IPR001757">
    <property type="entry name" value="P_typ_ATPase"/>
</dbReference>
<feature type="compositionally biased region" description="Basic and acidic residues" evidence="18">
    <location>
        <begin position="20"/>
        <end position="38"/>
    </location>
</feature>
<evidence type="ECO:0000256" key="13">
    <source>
        <dbReference type="ARBA" id="ARBA00022989"/>
    </source>
</evidence>
<dbReference type="Proteomes" id="UP000225548">
    <property type="component" value="Unassembled WGS sequence"/>
</dbReference>
<dbReference type="PRINTS" id="PR00119">
    <property type="entry name" value="CATATPASE"/>
</dbReference>
<feature type="transmembrane region" description="Helical" evidence="17">
    <location>
        <begin position="325"/>
        <end position="349"/>
    </location>
</feature>
<dbReference type="Gene3D" id="3.40.50.1000">
    <property type="entry name" value="HAD superfamily/HAD-like"/>
    <property type="match status" value="1"/>
</dbReference>
<dbReference type="SUPFAM" id="SSF81665">
    <property type="entry name" value="Calcium ATPase, transmembrane domain M"/>
    <property type="match status" value="1"/>
</dbReference>
<dbReference type="RefSeq" id="WP_211281804.1">
    <property type="nucleotide sequence ID" value="NZ_PDJG01000001.1"/>
</dbReference>
<dbReference type="FunFam" id="2.70.150.10:FF:000020">
    <property type="entry name" value="Copper-exporting P-type ATPase A"/>
    <property type="match status" value="1"/>
</dbReference>
<dbReference type="PRINTS" id="PR00943">
    <property type="entry name" value="CUATPASE"/>
</dbReference>
<feature type="transmembrane region" description="Helical" evidence="17">
    <location>
        <begin position="80"/>
        <end position="98"/>
    </location>
</feature>
<evidence type="ECO:0000313" key="21">
    <source>
        <dbReference type="Proteomes" id="UP000225548"/>
    </source>
</evidence>
<feature type="region of interest" description="Disordered" evidence="18">
    <location>
        <begin position="1"/>
        <end position="38"/>
    </location>
</feature>
<keyword evidence="7 17" id="KW-0479">Metal-binding</keyword>
<evidence type="ECO:0000256" key="5">
    <source>
        <dbReference type="ARBA" id="ARBA00022553"/>
    </source>
</evidence>
<reference evidence="20 21" key="1">
    <citation type="submission" date="2017-10" db="EMBL/GenBank/DDBJ databases">
        <title>Sequencing the genomes of 1000 actinobacteria strains.</title>
        <authorList>
            <person name="Klenk H.-P."/>
        </authorList>
    </citation>
    <scope>NUCLEOTIDE SEQUENCE [LARGE SCALE GENOMIC DNA]</scope>
    <source>
        <strain evidence="20 21">DSM 18966</strain>
    </source>
</reference>
<keyword evidence="3" id="KW-0813">Transport</keyword>
<dbReference type="GO" id="GO:0005886">
    <property type="term" value="C:plasma membrane"/>
    <property type="evidence" value="ECO:0007669"/>
    <property type="project" value="UniProtKB-SubCell"/>
</dbReference>
<dbReference type="EMBL" id="PDJG01000001">
    <property type="protein sequence ID" value="PFG34382.1"/>
    <property type="molecule type" value="Genomic_DNA"/>
</dbReference>
<name>A0A2A9E838_9MICO</name>
<dbReference type="InterPro" id="IPR027256">
    <property type="entry name" value="P-typ_ATPase_IB"/>
</dbReference>
<proteinExistence type="inferred from homology"/>
<feature type="transmembrane region" description="Helical" evidence="17">
    <location>
        <begin position="119"/>
        <end position="140"/>
    </location>
</feature>
<evidence type="ECO:0000256" key="11">
    <source>
        <dbReference type="ARBA" id="ARBA00022842"/>
    </source>
</evidence>
<evidence type="ECO:0000256" key="1">
    <source>
        <dbReference type="ARBA" id="ARBA00004651"/>
    </source>
</evidence>
<protein>
    <submittedName>
        <fullName evidence="20">Cu2+-exporting ATPase</fullName>
    </submittedName>
</protein>
<keyword evidence="13 17" id="KW-1133">Transmembrane helix</keyword>
<evidence type="ECO:0000256" key="14">
    <source>
        <dbReference type="ARBA" id="ARBA00023008"/>
    </source>
</evidence>
<dbReference type="InterPro" id="IPR044492">
    <property type="entry name" value="P_typ_ATPase_HD_dom"/>
</dbReference>
<dbReference type="InterPro" id="IPR036412">
    <property type="entry name" value="HAD-like_sf"/>
</dbReference>
<comment type="subcellular location">
    <subcellularLocation>
        <location evidence="1">Cell membrane</location>
        <topology evidence="1">Multi-pass membrane protein</topology>
    </subcellularLocation>
</comment>
<organism evidence="20 21">
    <name type="scientific">Sanguibacter antarcticus</name>
    <dbReference type="NCBI Taxonomy" id="372484"/>
    <lineage>
        <taxon>Bacteria</taxon>
        <taxon>Bacillati</taxon>
        <taxon>Actinomycetota</taxon>
        <taxon>Actinomycetes</taxon>
        <taxon>Micrococcales</taxon>
        <taxon>Sanguibacteraceae</taxon>
        <taxon>Sanguibacter</taxon>
    </lineage>
</organism>
<evidence type="ECO:0000256" key="18">
    <source>
        <dbReference type="SAM" id="MobiDB-lite"/>
    </source>
</evidence>
<keyword evidence="10 17" id="KW-0067">ATP-binding</keyword>
<keyword evidence="12" id="KW-1278">Translocase</keyword>
<dbReference type="NCBIfam" id="TIGR01525">
    <property type="entry name" value="ATPase-IB_hvy"/>
    <property type="match status" value="1"/>
</dbReference>
<dbReference type="Gene3D" id="2.70.150.10">
    <property type="entry name" value="Calcium-transporting ATPase, cytoplasmic transduction domain A"/>
    <property type="match status" value="1"/>
</dbReference>
<dbReference type="PANTHER" id="PTHR43520">
    <property type="entry name" value="ATP7, ISOFORM B"/>
    <property type="match status" value="1"/>
</dbReference>
<feature type="compositionally biased region" description="Basic and acidic residues" evidence="18">
    <location>
        <begin position="1"/>
        <end position="11"/>
    </location>
</feature>
<evidence type="ECO:0000313" key="20">
    <source>
        <dbReference type="EMBL" id="PFG34382.1"/>
    </source>
</evidence>
<feature type="domain" description="P-type ATPase A" evidence="19">
    <location>
        <begin position="181"/>
        <end position="279"/>
    </location>
</feature>
<dbReference type="InterPro" id="IPR059000">
    <property type="entry name" value="ATPase_P-type_domA"/>
</dbReference>
<evidence type="ECO:0000256" key="16">
    <source>
        <dbReference type="ARBA" id="ARBA00023136"/>
    </source>
</evidence>
<dbReference type="SUPFAM" id="SSF56784">
    <property type="entry name" value="HAD-like"/>
    <property type="match status" value="1"/>
</dbReference>
<comment type="caution">
    <text evidence="20">The sequence shown here is derived from an EMBL/GenBank/DDBJ whole genome shotgun (WGS) entry which is preliminary data.</text>
</comment>
<dbReference type="SFLD" id="SFLDG00002">
    <property type="entry name" value="C1.7:_P-type_atpase_like"/>
    <property type="match status" value="1"/>
</dbReference>
<feature type="transmembrane region" description="Helical" evidence="17">
    <location>
        <begin position="662"/>
        <end position="683"/>
    </location>
</feature>
<keyword evidence="21" id="KW-1185">Reference proteome</keyword>
<dbReference type="SFLD" id="SFLDF00027">
    <property type="entry name" value="p-type_atpase"/>
    <property type="match status" value="1"/>
</dbReference>
<evidence type="ECO:0000256" key="12">
    <source>
        <dbReference type="ARBA" id="ARBA00022967"/>
    </source>
</evidence>